<name>A0A8R7QVN9_TRIUA</name>
<accession>A0A8R7QVN9</accession>
<dbReference type="AlphaFoldDB" id="A0A8R7QVN9"/>
<dbReference type="EnsemblPlants" id="TuG1812G0700000741.01.T01">
    <property type="protein sequence ID" value="TuG1812G0700000741.01.T01"/>
    <property type="gene ID" value="TuG1812G0700000741.01"/>
</dbReference>
<proteinExistence type="predicted"/>
<sequence length="162" mass="18505">MLNYMEYWTSHGLSDQFTQEDMKHFRQKLAVILLDSELNKLKGGLIYHQPDDEETLANSDLEILENPSDIVKRKRPAPITIIPTDQRELLASLCNYVMSIDDASCLEKVWVRSSTPETMGLSLKKLQCILNMDQPMDNDCFNTAVRMLACDEGVLFTDPPVH</sequence>
<dbReference type="Proteomes" id="UP000015106">
    <property type="component" value="Chromosome 7"/>
</dbReference>
<protein>
    <submittedName>
        <fullName evidence="1">Uncharacterized protein</fullName>
    </submittedName>
</protein>
<reference evidence="1" key="3">
    <citation type="submission" date="2022-06" db="UniProtKB">
        <authorList>
            <consortium name="EnsemblPlants"/>
        </authorList>
    </citation>
    <scope>IDENTIFICATION</scope>
</reference>
<dbReference type="Gramene" id="TuG1812G0700000741.01.T01">
    <property type="protein sequence ID" value="TuG1812G0700000741.01.T01"/>
    <property type="gene ID" value="TuG1812G0700000741.01"/>
</dbReference>
<reference evidence="2" key="1">
    <citation type="journal article" date="2013" name="Nature">
        <title>Draft genome of the wheat A-genome progenitor Triticum urartu.</title>
        <authorList>
            <person name="Ling H.Q."/>
            <person name="Zhao S."/>
            <person name="Liu D."/>
            <person name="Wang J."/>
            <person name="Sun H."/>
            <person name="Zhang C."/>
            <person name="Fan H."/>
            <person name="Li D."/>
            <person name="Dong L."/>
            <person name="Tao Y."/>
            <person name="Gao C."/>
            <person name="Wu H."/>
            <person name="Li Y."/>
            <person name="Cui Y."/>
            <person name="Guo X."/>
            <person name="Zheng S."/>
            <person name="Wang B."/>
            <person name="Yu K."/>
            <person name="Liang Q."/>
            <person name="Yang W."/>
            <person name="Lou X."/>
            <person name="Chen J."/>
            <person name="Feng M."/>
            <person name="Jian J."/>
            <person name="Zhang X."/>
            <person name="Luo G."/>
            <person name="Jiang Y."/>
            <person name="Liu J."/>
            <person name="Wang Z."/>
            <person name="Sha Y."/>
            <person name="Zhang B."/>
            <person name="Wu H."/>
            <person name="Tang D."/>
            <person name="Shen Q."/>
            <person name="Xue P."/>
            <person name="Zou S."/>
            <person name="Wang X."/>
            <person name="Liu X."/>
            <person name="Wang F."/>
            <person name="Yang Y."/>
            <person name="An X."/>
            <person name="Dong Z."/>
            <person name="Zhang K."/>
            <person name="Zhang X."/>
            <person name="Luo M.C."/>
            <person name="Dvorak J."/>
            <person name="Tong Y."/>
            <person name="Wang J."/>
            <person name="Yang H."/>
            <person name="Li Z."/>
            <person name="Wang D."/>
            <person name="Zhang A."/>
            <person name="Wang J."/>
        </authorList>
    </citation>
    <scope>NUCLEOTIDE SEQUENCE</scope>
    <source>
        <strain evidence="2">cv. G1812</strain>
    </source>
</reference>
<evidence type="ECO:0000313" key="2">
    <source>
        <dbReference type="Proteomes" id="UP000015106"/>
    </source>
</evidence>
<organism evidence="1 2">
    <name type="scientific">Triticum urartu</name>
    <name type="common">Red wild einkorn</name>
    <name type="synonym">Crithodium urartu</name>
    <dbReference type="NCBI Taxonomy" id="4572"/>
    <lineage>
        <taxon>Eukaryota</taxon>
        <taxon>Viridiplantae</taxon>
        <taxon>Streptophyta</taxon>
        <taxon>Embryophyta</taxon>
        <taxon>Tracheophyta</taxon>
        <taxon>Spermatophyta</taxon>
        <taxon>Magnoliopsida</taxon>
        <taxon>Liliopsida</taxon>
        <taxon>Poales</taxon>
        <taxon>Poaceae</taxon>
        <taxon>BOP clade</taxon>
        <taxon>Pooideae</taxon>
        <taxon>Triticodae</taxon>
        <taxon>Triticeae</taxon>
        <taxon>Triticinae</taxon>
        <taxon>Triticum</taxon>
    </lineage>
</organism>
<evidence type="ECO:0000313" key="1">
    <source>
        <dbReference type="EnsemblPlants" id="TuG1812G0700000741.01.T01"/>
    </source>
</evidence>
<keyword evidence="2" id="KW-1185">Reference proteome</keyword>
<reference evidence="1" key="2">
    <citation type="submission" date="2018-03" db="EMBL/GenBank/DDBJ databases">
        <title>The Triticum urartu genome reveals the dynamic nature of wheat genome evolution.</title>
        <authorList>
            <person name="Ling H."/>
            <person name="Ma B."/>
            <person name="Shi X."/>
            <person name="Liu H."/>
            <person name="Dong L."/>
            <person name="Sun H."/>
            <person name="Cao Y."/>
            <person name="Gao Q."/>
            <person name="Zheng S."/>
            <person name="Li Y."/>
            <person name="Yu Y."/>
            <person name="Du H."/>
            <person name="Qi M."/>
            <person name="Li Y."/>
            <person name="Yu H."/>
            <person name="Cui Y."/>
            <person name="Wang N."/>
            <person name="Chen C."/>
            <person name="Wu H."/>
            <person name="Zhao Y."/>
            <person name="Zhang J."/>
            <person name="Li Y."/>
            <person name="Zhou W."/>
            <person name="Zhang B."/>
            <person name="Hu W."/>
            <person name="Eijk M."/>
            <person name="Tang J."/>
            <person name="Witsenboer H."/>
            <person name="Zhao S."/>
            <person name="Li Z."/>
            <person name="Zhang A."/>
            <person name="Wang D."/>
            <person name="Liang C."/>
        </authorList>
    </citation>
    <scope>NUCLEOTIDE SEQUENCE [LARGE SCALE GENOMIC DNA]</scope>
    <source>
        <strain evidence="1">cv. G1812</strain>
    </source>
</reference>